<evidence type="ECO:0000256" key="1">
    <source>
        <dbReference type="ARBA" id="ARBA00023224"/>
    </source>
</evidence>
<sequence>MAKAKRSFGDGSVKFLEMTRFIRLKVFHQILAVIGIMSIFFAVQAYLSVRVIQTMQAATPQLLNQGAYALDEISNLRVELASLKDAYLERLTGHAADSEPLAEAFDKIFQRIKSLGSIEAKTRRTILEKLRTVQAVIAAAPAESGYDTLRQELLNVNLYLENSYTEIFGGTLARVNANDQFSGKAQRNSMIIMILSIVCSVLLGVLIANSIAGPLRRIAATARAIAGGDLTENIRTAGSPEIAGAVAGLNQAIDGLRRLVSGIHTQLGLLTGASKELRLASELTGRSAAEVARSMEELSHGAEEQALQIGQAVRTVDQLAATVQQVSQDADRIATASEKVAQAAQTGRQATVAIAREITGLYSSTEEVAEVIAILRNTAAAIGETITLIQGIAEQTTLLALNASIEAARAGEQGKGFGVVARETGKLADQSKQAAESITSLILQMQERTERAVEVIRIGLGRADQGRNLVVQTKATFEEIFAALNDNSLQIRAVAQSAQQMSASNQAVIQFINAIASFSEESLSSTEQVSATAEEQSASVQEVTALAESLDRIAAQLQGAVAAFVLEEKRAEKADA</sequence>
<organism evidence="7 8">
    <name type="scientific">Hydrogenispora ethanolica</name>
    <dbReference type="NCBI Taxonomy" id="1082276"/>
    <lineage>
        <taxon>Bacteria</taxon>
        <taxon>Bacillati</taxon>
        <taxon>Bacillota</taxon>
        <taxon>Hydrogenispora</taxon>
    </lineage>
</organism>
<dbReference type="SMART" id="SM00304">
    <property type="entry name" value="HAMP"/>
    <property type="match status" value="2"/>
</dbReference>
<dbReference type="InterPro" id="IPR004089">
    <property type="entry name" value="MCPsignal_dom"/>
</dbReference>
<dbReference type="GO" id="GO:0016020">
    <property type="term" value="C:membrane"/>
    <property type="evidence" value="ECO:0007669"/>
    <property type="project" value="InterPro"/>
</dbReference>
<dbReference type="RefSeq" id="WP_132012857.1">
    <property type="nucleotide sequence ID" value="NZ_SLUN01000003.1"/>
</dbReference>
<dbReference type="OrthoDB" id="107771at2"/>
<dbReference type="SUPFAM" id="SSF58104">
    <property type="entry name" value="Methyl-accepting chemotaxis protein (MCP) signaling domain"/>
    <property type="match status" value="1"/>
</dbReference>
<evidence type="ECO:0000313" key="7">
    <source>
        <dbReference type="EMBL" id="TCL75177.1"/>
    </source>
</evidence>
<feature type="transmembrane region" description="Helical" evidence="4">
    <location>
        <begin position="26"/>
        <end position="47"/>
    </location>
</feature>
<accession>A0A4V2QGB5</accession>
<dbReference type="InterPro" id="IPR003660">
    <property type="entry name" value="HAMP_dom"/>
</dbReference>
<keyword evidence="1 3" id="KW-0807">Transducer</keyword>
<evidence type="ECO:0000256" key="4">
    <source>
        <dbReference type="SAM" id="Phobius"/>
    </source>
</evidence>
<dbReference type="GO" id="GO:0006935">
    <property type="term" value="P:chemotaxis"/>
    <property type="evidence" value="ECO:0007669"/>
    <property type="project" value="InterPro"/>
</dbReference>
<dbReference type="Pfam" id="PF00672">
    <property type="entry name" value="HAMP"/>
    <property type="match status" value="1"/>
</dbReference>
<feature type="domain" description="HAMP" evidence="6">
    <location>
        <begin position="209"/>
        <end position="261"/>
    </location>
</feature>
<feature type="transmembrane region" description="Helical" evidence="4">
    <location>
        <begin position="190"/>
        <end position="208"/>
    </location>
</feature>
<dbReference type="Gene3D" id="1.10.287.950">
    <property type="entry name" value="Methyl-accepting chemotaxis protein"/>
    <property type="match status" value="1"/>
</dbReference>
<comment type="caution">
    <text evidence="7">The sequence shown here is derived from an EMBL/GenBank/DDBJ whole genome shotgun (WGS) entry which is preliminary data.</text>
</comment>
<feature type="domain" description="Methyl-accepting transducer" evidence="5">
    <location>
        <begin position="280"/>
        <end position="516"/>
    </location>
</feature>
<keyword evidence="4" id="KW-0812">Transmembrane</keyword>
<dbReference type="AlphaFoldDB" id="A0A4V2QGB5"/>
<gene>
    <name evidence="7" type="ORF">EDC14_1003108</name>
</gene>
<dbReference type="EMBL" id="SLUN01000003">
    <property type="protein sequence ID" value="TCL75177.1"/>
    <property type="molecule type" value="Genomic_DNA"/>
</dbReference>
<comment type="similarity">
    <text evidence="2">Belongs to the methyl-accepting chemotaxis (MCP) protein family.</text>
</comment>
<dbReference type="SMART" id="SM00283">
    <property type="entry name" value="MA"/>
    <property type="match status" value="1"/>
</dbReference>
<reference evidence="7 8" key="1">
    <citation type="submission" date="2019-03" db="EMBL/GenBank/DDBJ databases">
        <title>Genomic Encyclopedia of Type Strains, Phase IV (KMG-IV): sequencing the most valuable type-strain genomes for metagenomic binning, comparative biology and taxonomic classification.</title>
        <authorList>
            <person name="Goeker M."/>
        </authorList>
    </citation>
    <scope>NUCLEOTIDE SEQUENCE [LARGE SCALE GENOMIC DNA]</scope>
    <source>
        <strain evidence="7 8">LX-B</strain>
    </source>
</reference>
<dbReference type="GO" id="GO:0004888">
    <property type="term" value="F:transmembrane signaling receptor activity"/>
    <property type="evidence" value="ECO:0007669"/>
    <property type="project" value="InterPro"/>
</dbReference>
<dbReference type="PRINTS" id="PR00260">
    <property type="entry name" value="CHEMTRNSDUCR"/>
</dbReference>
<evidence type="ECO:0000256" key="2">
    <source>
        <dbReference type="ARBA" id="ARBA00029447"/>
    </source>
</evidence>
<protein>
    <submittedName>
        <fullName evidence="7">Methyl-accepting chemotaxis protein</fullName>
    </submittedName>
</protein>
<dbReference type="InterPro" id="IPR004090">
    <property type="entry name" value="Chemotax_Me-accpt_rcpt"/>
</dbReference>
<dbReference type="PROSITE" id="PS50111">
    <property type="entry name" value="CHEMOTAXIS_TRANSDUC_2"/>
    <property type="match status" value="1"/>
</dbReference>
<dbReference type="Pfam" id="PF00015">
    <property type="entry name" value="MCPsignal"/>
    <property type="match status" value="1"/>
</dbReference>
<keyword evidence="4" id="KW-0472">Membrane</keyword>
<name>A0A4V2QGB5_HYDET</name>
<dbReference type="Proteomes" id="UP000295008">
    <property type="component" value="Unassembled WGS sequence"/>
</dbReference>
<evidence type="ECO:0000259" key="5">
    <source>
        <dbReference type="PROSITE" id="PS50111"/>
    </source>
</evidence>
<evidence type="ECO:0000313" key="8">
    <source>
        <dbReference type="Proteomes" id="UP000295008"/>
    </source>
</evidence>
<proteinExistence type="inferred from homology"/>
<dbReference type="PROSITE" id="PS50885">
    <property type="entry name" value="HAMP"/>
    <property type="match status" value="1"/>
</dbReference>
<keyword evidence="8" id="KW-1185">Reference proteome</keyword>
<dbReference type="PANTHER" id="PTHR32089">
    <property type="entry name" value="METHYL-ACCEPTING CHEMOTAXIS PROTEIN MCPB"/>
    <property type="match status" value="1"/>
</dbReference>
<keyword evidence="4" id="KW-1133">Transmembrane helix</keyword>
<evidence type="ECO:0000256" key="3">
    <source>
        <dbReference type="PROSITE-ProRule" id="PRU00284"/>
    </source>
</evidence>
<evidence type="ECO:0000259" key="6">
    <source>
        <dbReference type="PROSITE" id="PS50885"/>
    </source>
</evidence>
<dbReference type="Gene3D" id="6.10.340.10">
    <property type="match status" value="1"/>
</dbReference>
<dbReference type="PANTHER" id="PTHR32089:SF112">
    <property type="entry name" value="LYSOZYME-LIKE PROTEIN-RELATED"/>
    <property type="match status" value="1"/>
</dbReference>
<dbReference type="GO" id="GO:0007165">
    <property type="term" value="P:signal transduction"/>
    <property type="evidence" value="ECO:0007669"/>
    <property type="project" value="UniProtKB-KW"/>
</dbReference>